<evidence type="ECO:0000256" key="2">
    <source>
        <dbReference type="ARBA" id="ARBA00022481"/>
    </source>
</evidence>
<dbReference type="InterPro" id="IPR045584">
    <property type="entry name" value="Pilin-like"/>
</dbReference>
<proteinExistence type="predicted"/>
<evidence type="ECO:0000256" key="6">
    <source>
        <dbReference type="SAM" id="Phobius"/>
    </source>
</evidence>
<dbReference type="RefSeq" id="WP_339095082.1">
    <property type="nucleotide sequence ID" value="NZ_CP149782.1"/>
</dbReference>
<evidence type="ECO:0000256" key="3">
    <source>
        <dbReference type="ARBA" id="ARBA00022692"/>
    </source>
</evidence>
<dbReference type="AlphaFoldDB" id="A0AAU6Q108"/>
<keyword evidence="3 6" id="KW-0812">Transmembrane</keyword>
<dbReference type="PANTHER" id="PTHR30093:SF44">
    <property type="entry name" value="TYPE II SECRETION SYSTEM CORE PROTEIN G"/>
    <property type="match status" value="1"/>
</dbReference>
<evidence type="ECO:0000256" key="4">
    <source>
        <dbReference type="ARBA" id="ARBA00022989"/>
    </source>
</evidence>
<reference evidence="8" key="1">
    <citation type="submission" date="2024-03" db="EMBL/GenBank/DDBJ databases">
        <title>Deinococcus weizhi sp. nov., isolated from human skin.</title>
        <authorList>
            <person name="Wei Z."/>
            <person name="Tian F."/>
            <person name="Yang C."/>
            <person name="Xin L.T."/>
            <person name="Wen Z.J."/>
            <person name="Lan K.C."/>
            <person name="Yu L."/>
            <person name="Zhe W."/>
            <person name="Dan F.D."/>
            <person name="Jun W."/>
            <person name="Rui Z."/>
            <person name="Yong X.J."/>
            <person name="Ting Y."/>
            <person name="Wei X."/>
            <person name="Xu Z.G."/>
            <person name="Xin Z."/>
            <person name="Dong F.G."/>
            <person name="Ni X.M."/>
            <person name="Zheng M.G."/>
            <person name="Chun Y."/>
            <person name="Qian W.X."/>
        </authorList>
    </citation>
    <scope>NUCLEOTIDE SEQUENCE</scope>
    <source>
        <strain evidence="8">VB142</strain>
    </source>
</reference>
<organism evidence="8">
    <name type="scientific">Deinococcus sp. VB142</name>
    <dbReference type="NCBI Taxonomy" id="3112952"/>
    <lineage>
        <taxon>Bacteria</taxon>
        <taxon>Thermotogati</taxon>
        <taxon>Deinococcota</taxon>
        <taxon>Deinococci</taxon>
        <taxon>Deinococcales</taxon>
        <taxon>Deinococcaceae</taxon>
        <taxon>Deinococcus</taxon>
    </lineage>
</organism>
<feature type="domain" description="Pilin A4" evidence="7">
    <location>
        <begin position="40"/>
        <end position="118"/>
    </location>
</feature>
<keyword evidence="5 6" id="KW-0472">Membrane</keyword>
<dbReference type="SUPFAM" id="SSF54523">
    <property type="entry name" value="Pili subunits"/>
    <property type="match status" value="1"/>
</dbReference>
<dbReference type="Pfam" id="PF18682">
    <property type="entry name" value="PilA4"/>
    <property type="match status" value="1"/>
</dbReference>
<dbReference type="PANTHER" id="PTHR30093">
    <property type="entry name" value="GENERAL SECRETION PATHWAY PROTEIN G"/>
    <property type="match status" value="1"/>
</dbReference>
<comment type="subcellular location">
    <subcellularLocation>
        <location evidence="1">Membrane</location>
        <topology evidence="1">Single-pass membrane protein</topology>
    </subcellularLocation>
</comment>
<sequence>MANNTEAFTLLELLLVMAMVAILVVVLVPNLAGARTKAQDSATMAYLRHCASALEFSRDSLGKLPNPAPTTCEDTALGEYAQVRPDSVKQSQVTVTQNGTAYTLTAISQSGKTMAYDQNGFRELP</sequence>
<feature type="transmembrane region" description="Helical" evidence="6">
    <location>
        <begin position="13"/>
        <end position="32"/>
    </location>
</feature>
<evidence type="ECO:0000256" key="5">
    <source>
        <dbReference type="ARBA" id="ARBA00023136"/>
    </source>
</evidence>
<name>A0AAU6Q108_9DEIO</name>
<gene>
    <name evidence="8" type="ORF">WDJ50_11110</name>
</gene>
<protein>
    <submittedName>
        <fullName evidence="8">Type II secretion system protein</fullName>
    </submittedName>
</protein>
<dbReference type="Gene3D" id="3.30.1300.70">
    <property type="match status" value="1"/>
</dbReference>
<accession>A0AAU6Q108</accession>
<dbReference type="EMBL" id="CP149782">
    <property type="protein sequence ID" value="WYF43956.1"/>
    <property type="molecule type" value="Genomic_DNA"/>
</dbReference>
<evidence type="ECO:0000259" key="7">
    <source>
        <dbReference type="Pfam" id="PF18682"/>
    </source>
</evidence>
<keyword evidence="4 6" id="KW-1133">Transmembrane helix</keyword>
<keyword evidence="2" id="KW-0488">Methylation</keyword>
<dbReference type="InterPro" id="IPR041050">
    <property type="entry name" value="PilA4"/>
</dbReference>
<evidence type="ECO:0000256" key="1">
    <source>
        <dbReference type="ARBA" id="ARBA00004167"/>
    </source>
</evidence>
<evidence type="ECO:0000313" key="8">
    <source>
        <dbReference type="EMBL" id="WYF43956.1"/>
    </source>
</evidence>
<dbReference type="GO" id="GO:0016020">
    <property type="term" value="C:membrane"/>
    <property type="evidence" value="ECO:0007669"/>
    <property type="project" value="UniProtKB-SubCell"/>
</dbReference>